<sequence length="136" mass="14976">MELASSVMRFALATYFMKRGGGVSLPPTVYESSWDSASYELSIAQGSDEEDRESVDAGFSDLVAAHVANLRQLLVGQRFRDWSSGVAELREYAAENELLGSLVAVLVKMIRKKAEDAVCIVQGSREREREEQIGGK</sequence>
<evidence type="ECO:0000313" key="1">
    <source>
        <dbReference type="EMBL" id="GMF39510.1"/>
    </source>
</evidence>
<accession>A0A9W7CUS7</accession>
<dbReference type="Proteomes" id="UP001165121">
    <property type="component" value="Unassembled WGS sequence"/>
</dbReference>
<reference evidence="1" key="1">
    <citation type="submission" date="2023-04" db="EMBL/GenBank/DDBJ databases">
        <title>Phytophthora fragariaefolia NBRC 109709.</title>
        <authorList>
            <person name="Ichikawa N."/>
            <person name="Sato H."/>
            <person name="Tonouchi N."/>
        </authorList>
    </citation>
    <scope>NUCLEOTIDE SEQUENCE</scope>
    <source>
        <strain evidence="1">NBRC 109709</strain>
    </source>
</reference>
<comment type="caution">
    <text evidence="1">The sequence shown here is derived from an EMBL/GenBank/DDBJ whole genome shotgun (WGS) entry which is preliminary data.</text>
</comment>
<dbReference type="AlphaFoldDB" id="A0A9W7CUS7"/>
<keyword evidence="2" id="KW-1185">Reference proteome</keyword>
<protein>
    <submittedName>
        <fullName evidence="1">Unnamed protein product</fullName>
    </submittedName>
</protein>
<dbReference type="EMBL" id="BSXT01001174">
    <property type="protein sequence ID" value="GMF39510.1"/>
    <property type="molecule type" value="Genomic_DNA"/>
</dbReference>
<proteinExistence type="predicted"/>
<organism evidence="1 2">
    <name type="scientific">Phytophthora fragariaefolia</name>
    <dbReference type="NCBI Taxonomy" id="1490495"/>
    <lineage>
        <taxon>Eukaryota</taxon>
        <taxon>Sar</taxon>
        <taxon>Stramenopiles</taxon>
        <taxon>Oomycota</taxon>
        <taxon>Peronosporomycetes</taxon>
        <taxon>Peronosporales</taxon>
        <taxon>Peronosporaceae</taxon>
        <taxon>Phytophthora</taxon>
    </lineage>
</organism>
<gene>
    <name evidence="1" type="ORF">Pfra01_001175700</name>
</gene>
<evidence type="ECO:0000313" key="2">
    <source>
        <dbReference type="Proteomes" id="UP001165121"/>
    </source>
</evidence>
<dbReference type="OrthoDB" id="160763at2759"/>
<name>A0A9W7CUS7_9STRA</name>